<evidence type="ECO:0000256" key="1">
    <source>
        <dbReference type="ARBA" id="ARBA00022729"/>
    </source>
</evidence>
<accession>A0A433D462</accession>
<gene>
    <name evidence="4" type="ORF">BC936DRAFT_147943</name>
</gene>
<feature type="chain" id="PRO_5019584071" description="Yeast cell wall synthesis Kre9/Knh1-like N-terminal domain-containing protein" evidence="2">
    <location>
        <begin position="20"/>
        <end position="236"/>
    </location>
</feature>
<evidence type="ECO:0000313" key="4">
    <source>
        <dbReference type="EMBL" id="RUP45615.1"/>
    </source>
</evidence>
<evidence type="ECO:0000259" key="3">
    <source>
        <dbReference type="Pfam" id="PF10342"/>
    </source>
</evidence>
<dbReference type="AlphaFoldDB" id="A0A433D462"/>
<protein>
    <recommendedName>
        <fullName evidence="3">Yeast cell wall synthesis Kre9/Knh1-like N-terminal domain-containing protein</fullName>
    </recommendedName>
</protein>
<evidence type="ECO:0000256" key="2">
    <source>
        <dbReference type="SAM" id="SignalP"/>
    </source>
</evidence>
<keyword evidence="5" id="KW-1185">Reference proteome</keyword>
<comment type="caution">
    <text evidence="4">The sequence shown here is derived from an EMBL/GenBank/DDBJ whole genome shotgun (WGS) entry which is preliminary data.</text>
</comment>
<reference evidence="4 5" key="1">
    <citation type="journal article" date="2018" name="New Phytol.">
        <title>Phylogenomics of Endogonaceae and evolution of mycorrhizas within Mucoromycota.</title>
        <authorList>
            <person name="Chang Y."/>
            <person name="Desiro A."/>
            <person name="Na H."/>
            <person name="Sandor L."/>
            <person name="Lipzen A."/>
            <person name="Clum A."/>
            <person name="Barry K."/>
            <person name="Grigoriev I.V."/>
            <person name="Martin F.M."/>
            <person name="Stajich J.E."/>
            <person name="Smith M.E."/>
            <person name="Bonito G."/>
            <person name="Spatafora J.W."/>
        </authorList>
    </citation>
    <scope>NUCLEOTIDE SEQUENCE [LARGE SCALE GENOMIC DNA]</scope>
    <source>
        <strain evidence="4 5">GMNB39</strain>
    </source>
</reference>
<dbReference type="Proteomes" id="UP000268093">
    <property type="component" value="Unassembled WGS sequence"/>
</dbReference>
<proteinExistence type="predicted"/>
<dbReference type="InterPro" id="IPR018466">
    <property type="entry name" value="Kre9/Knh1-like_N"/>
</dbReference>
<dbReference type="Pfam" id="PF10342">
    <property type="entry name" value="Kre9_KNH"/>
    <property type="match status" value="1"/>
</dbReference>
<feature type="signal peptide" evidence="2">
    <location>
        <begin position="1"/>
        <end position="19"/>
    </location>
</feature>
<sequence>MKFFAAAIVALAAFSGANAQATDSVTTESDTAPASSPAAATVVTTATVAPSGSPSVAASSGAPVTTVPAGTAIAFITAPLMGVTWTAGKTYLVTWTQPKVTVFTQITLAHGNSNALQTISTIGTNVPTAPLQWNWTIPATLAPGTDYALSFGVAPNIAYAGPFTVLGADGTSPTAGAPASAGVSYGATATGGSSTNSAAAPAVTTLKNTSSASGIAIEIKTVVCTLAAIVVALVMF</sequence>
<organism evidence="4 5">
    <name type="scientific">Jimgerdemannia flammicorona</name>
    <dbReference type="NCBI Taxonomy" id="994334"/>
    <lineage>
        <taxon>Eukaryota</taxon>
        <taxon>Fungi</taxon>
        <taxon>Fungi incertae sedis</taxon>
        <taxon>Mucoromycota</taxon>
        <taxon>Mucoromycotina</taxon>
        <taxon>Endogonomycetes</taxon>
        <taxon>Endogonales</taxon>
        <taxon>Endogonaceae</taxon>
        <taxon>Jimgerdemannia</taxon>
    </lineage>
</organism>
<keyword evidence="1 2" id="KW-0732">Signal</keyword>
<feature type="domain" description="Yeast cell wall synthesis Kre9/Knh1-like N-terminal" evidence="3">
    <location>
        <begin position="79"/>
        <end position="165"/>
    </location>
</feature>
<name>A0A433D462_9FUNG</name>
<evidence type="ECO:0000313" key="5">
    <source>
        <dbReference type="Proteomes" id="UP000268093"/>
    </source>
</evidence>
<dbReference type="EMBL" id="RBNI01007005">
    <property type="protein sequence ID" value="RUP45615.1"/>
    <property type="molecule type" value="Genomic_DNA"/>
</dbReference>
<dbReference type="OrthoDB" id="2260257at2759"/>